<dbReference type="GO" id="GO:0016757">
    <property type="term" value="F:glycosyltransferase activity"/>
    <property type="evidence" value="ECO:0007669"/>
    <property type="project" value="TreeGrafter"/>
</dbReference>
<evidence type="ECO:0000313" key="1">
    <source>
        <dbReference type="EMBL" id="AWK87932.1"/>
    </source>
</evidence>
<dbReference type="InterPro" id="IPR050194">
    <property type="entry name" value="Glycosyltransferase_grp1"/>
</dbReference>
<dbReference type="Pfam" id="PF13692">
    <property type="entry name" value="Glyco_trans_1_4"/>
    <property type="match status" value="1"/>
</dbReference>
<protein>
    <submittedName>
        <fullName evidence="1">Glycosyl transferase</fullName>
    </submittedName>
</protein>
<evidence type="ECO:0000313" key="2">
    <source>
        <dbReference type="Proteomes" id="UP000245629"/>
    </source>
</evidence>
<dbReference type="CDD" id="cd03801">
    <property type="entry name" value="GT4_PimA-like"/>
    <property type="match status" value="1"/>
</dbReference>
<name>A0A2S2CTU0_9PROT</name>
<keyword evidence="1" id="KW-0808">Transferase</keyword>
<organism evidence="1 2">
    <name type="scientific">Azospirillum thermophilum</name>
    <dbReference type="NCBI Taxonomy" id="2202148"/>
    <lineage>
        <taxon>Bacteria</taxon>
        <taxon>Pseudomonadati</taxon>
        <taxon>Pseudomonadota</taxon>
        <taxon>Alphaproteobacteria</taxon>
        <taxon>Rhodospirillales</taxon>
        <taxon>Azospirillaceae</taxon>
        <taxon>Azospirillum</taxon>
    </lineage>
</organism>
<sequence length="385" mass="41527">MERRTLPPHVLVSGRLPPPTDGMSRVTALVLDRLRERGTSIVEVADLSPGWNGGGLRYHVLKAMKVLSTMGRIASGRLSGGEAQRDRRLYMPVDAGWGTLYTAAIAGTARLFGYERVLHHHSFATITRPTWRMRLLTQVAGPDCTHVMLCPAMQMRFQKTYPAARTCMTMSNAIFTPPAAQPRPSVDGPLRIGHLSNLCDDKGLDTVFTLLRALQVEGIDAKLVLAGPGLKQGDNAQIAGGLIAFDGTVDYRGPVGGADKEAFYRDIDVFVFPTRYRNEAQPLVLFEAMAAGVPVLAYDRGCIGSDIPRGGLVPQGSDFVKAALPVLTRWATDRDALAMAAEQALTRARVAHEAAEAGFEAVLDRIAGPLPTPAAALRPKRRAVG</sequence>
<dbReference type="Gene3D" id="3.40.50.2000">
    <property type="entry name" value="Glycogen Phosphorylase B"/>
    <property type="match status" value="1"/>
</dbReference>
<dbReference type="OrthoDB" id="7560678at2"/>
<proteinExistence type="predicted"/>
<dbReference type="Proteomes" id="UP000245629">
    <property type="component" value="Chromosome 2"/>
</dbReference>
<dbReference type="PANTHER" id="PTHR45947:SF3">
    <property type="entry name" value="SULFOQUINOVOSYL TRANSFERASE SQD2"/>
    <property type="match status" value="1"/>
</dbReference>
<keyword evidence="2" id="KW-1185">Reference proteome</keyword>
<reference evidence="2" key="1">
    <citation type="submission" date="2018-05" db="EMBL/GenBank/DDBJ databases">
        <title>Azospirillum thermophila sp. nov., a novel isolated from hot spring.</title>
        <authorList>
            <person name="Zhao Z."/>
        </authorList>
    </citation>
    <scope>NUCLEOTIDE SEQUENCE [LARGE SCALE GENOMIC DNA]</scope>
    <source>
        <strain evidence="2">CFH 70021</strain>
    </source>
</reference>
<dbReference type="EMBL" id="CP029353">
    <property type="protein sequence ID" value="AWK87932.1"/>
    <property type="molecule type" value="Genomic_DNA"/>
</dbReference>
<gene>
    <name evidence="1" type="ORF">DEW08_08735</name>
</gene>
<dbReference type="SUPFAM" id="SSF53756">
    <property type="entry name" value="UDP-Glycosyltransferase/glycogen phosphorylase"/>
    <property type="match status" value="1"/>
</dbReference>
<accession>A0A2S2CTU0</accession>
<dbReference type="PANTHER" id="PTHR45947">
    <property type="entry name" value="SULFOQUINOVOSYL TRANSFERASE SQD2"/>
    <property type="match status" value="1"/>
</dbReference>
<dbReference type="AlphaFoldDB" id="A0A2S2CTU0"/>
<dbReference type="KEGG" id="azz:DEW08_08735"/>